<comment type="caution">
    <text evidence="1">The sequence shown here is derived from an EMBL/GenBank/DDBJ whole genome shotgun (WGS) entry which is preliminary data.</text>
</comment>
<organism evidence="1">
    <name type="scientific">human gut metagenome</name>
    <dbReference type="NCBI Taxonomy" id="408170"/>
    <lineage>
        <taxon>unclassified sequences</taxon>
        <taxon>metagenomes</taxon>
        <taxon>organismal metagenomes</taxon>
    </lineage>
</organism>
<accession>K1S5U4</accession>
<dbReference type="EMBL" id="AJWY01012112">
    <property type="protein sequence ID" value="EKC50869.1"/>
    <property type="molecule type" value="Genomic_DNA"/>
</dbReference>
<name>K1S5U4_9ZZZZ</name>
<dbReference type="Pfam" id="PF13787">
    <property type="entry name" value="HXXEE"/>
    <property type="match status" value="1"/>
</dbReference>
<dbReference type="InterPro" id="IPR025671">
    <property type="entry name" value="HXXEE"/>
</dbReference>
<evidence type="ECO:0000313" key="1">
    <source>
        <dbReference type="EMBL" id="EKC50869.1"/>
    </source>
</evidence>
<evidence type="ECO:0008006" key="2">
    <source>
        <dbReference type="Google" id="ProtNLM"/>
    </source>
</evidence>
<proteinExistence type="predicted"/>
<protein>
    <recommendedName>
        <fullName evidence="2">HXXEE domain-containing protein</fullName>
    </recommendedName>
</protein>
<reference evidence="1" key="1">
    <citation type="journal article" date="2013" name="Environ. Microbiol.">
        <title>Microbiota from the distal guts of lean and obese adolescents exhibit partial functional redundancy besides clear differences in community structure.</title>
        <authorList>
            <person name="Ferrer M."/>
            <person name="Ruiz A."/>
            <person name="Lanza F."/>
            <person name="Haange S.B."/>
            <person name="Oberbach A."/>
            <person name="Till H."/>
            <person name="Bargiela R."/>
            <person name="Campoy C."/>
            <person name="Segura M.T."/>
            <person name="Richter M."/>
            <person name="von Bergen M."/>
            <person name="Seifert J."/>
            <person name="Suarez A."/>
        </authorList>
    </citation>
    <scope>NUCLEOTIDE SEQUENCE</scope>
</reference>
<feature type="non-terminal residue" evidence="1">
    <location>
        <position position="117"/>
    </location>
</feature>
<gene>
    <name evidence="1" type="ORF">LEA_17686</name>
</gene>
<sequence>MLPALLVWSLPLLFVIHDAEEVLFLPSWLRRNRGLLVRRVPSAMRRVVLALPDLPRRVFAAMAGEELALLLLVAALASGADLIHPWLALYLAFGVHLLLHVGQCLVVRCWLPVVASS</sequence>
<dbReference type="AlphaFoldDB" id="K1S5U4"/>